<dbReference type="AlphaFoldDB" id="A0A0E9UT99"/>
<evidence type="ECO:0000313" key="1">
    <source>
        <dbReference type="EMBL" id="JAH69094.1"/>
    </source>
</evidence>
<sequence>MLPQHIFIKTSKWMGTGCLRQHAKHASTIHPLLSACYFHCDLCNFCHVQLQHVNCIFCVLSPIIINAAAFEKCTLTSPSHL</sequence>
<protein>
    <submittedName>
        <fullName evidence="1">Uncharacterized protein</fullName>
    </submittedName>
</protein>
<reference evidence="1" key="2">
    <citation type="journal article" date="2015" name="Fish Shellfish Immunol.">
        <title>Early steps in the European eel (Anguilla anguilla)-Vibrio vulnificus interaction in the gills: Role of the RtxA13 toxin.</title>
        <authorList>
            <person name="Callol A."/>
            <person name="Pajuelo D."/>
            <person name="Ebbesson L."/>
            <person name="Teles M."/>
            <person name="MacKenzie S."/>
            <person name="Amaro C."/>
        </authorList>
    </citation>
    <scope>NUCLEOTIDE SEQUENCE</scope>
</reference>
<proteinExistence type="predicted"/>
<reference evidence="1" key="1">
    <citation type="submission" date="2014-11" db="EMBL/GenBank/DDBJ databases">
        <authorList>
            <person name="Amaro Gonzalez C."/>
        </authorList>
    </citation>
    <scope>NUCLEOTIDE SEQUENCE</scope>
</reference>
<organism evidence="1">
    <name type="scientific">Anguilla anguilla</name>
    <name type="common">European freshwater eel</name>
    <name type="synonym">Muraena anguilla</name>
    <dbReference type="NCBI Taxonomy" id="7936"/>
    <lineage>
        <taxon>Eukaryota</taxon>
        <taxon>Metazoa</taxon>
        <taxon>Chordata</taxon>
        <taxon>Craniata</taxon>
        <taxon>Vertebrata</taxon>
        <taxon>Euteleostomi</taxon>
        <taxon>Actinopterygii</taxon>
        <taxon>Neopterygii</taxon>
        <taxon>Teleostei</taxon>
        <taxon>Anguilliformes</taxon>
        <taxon>Anguillidae</taxon>
        <taxon>Anguilla</taxon>
    </lineage>
</organism>
<name>A0A0E9UT99_ANGAN</name>
<accession>A0A0E9UT99</accession>
<dbReference type="EMBL" id="GBXM01039483">
    <property type="protein sequence ID" value="JAH69094.1"/>
    <property type="molecule type" value="Transcribed_RNA"/>
</dbReference>